<evidence type="ECO:0000256" key="1">
    <source>
        <dbReference type="SAM" id="MobiDB-lite"/>
    </source>
</evidence>
<name>A0ABN9HRN3_9NEOB</name>
<sequence length="143" mass="15146">MDMLHSLGPNTVVITSSELPAPPWTRLSHHTGEPETGGGGRTDALVEDLPGDTTRGTPCVCGHRGSLRLHAALPGLTITPTTSSWRVRRRCQPCTTSCRGPSTAPALSPAPGPDLHTAQLELRMVQSKKDIENPELVVTGTVL</sequence>
<protein>
    <submittedName>
        <fullName evidence="2">Uncharacterized protein</fullName>
    </submittedName>
</protein>
<keyword evidence="3" id="KW-1185">Reference proteome</keyword>
<evidence type="ECO:0000313" key="2">
    <source>
        <dbReference type="EMBL" id="CAI9622128.1"/>
    </source>
</evidence>
<dbReference type="EMBL" id="CATNWA010021291">
    <property type="protein sequence ID" value="CAI9622128.1"/>
    <property type="molecule type" value="Genomic_DNA"/>
</dbReference>
<reference evidence="2" key="1">
    <citation type="submission" date="2023-05" db="EMBL/GenBank/DDBJ databases">
        <authorList>
            <person name="Stuckert A."/>
        </authorList>
    </citation>
    <scope>NUCLEOTIDE SEQUENCE</scope>
</reference>
<gene>
    <name evidence="2" type="ORF">SPARVUS_LOCUS16237852</name>
</gene>
<accession>A0ABN9HRN3</accession>
<organism evidence="2 3">
    <name type="scientific">Staurois parvus</name>
    <dbReference type="NCBI Taxonomy" id="386267"/>
    <lineage>
        <taxon>Eukaryota</taxon>
        <taxon>Metazoa</taxon>
        <taxon>Chordata</taxon>
        <taxon>Craniata</taxon>
        <taxon>Vertebrata</taxon>
        <taxon>Euteleostomi</taxon>
        <taxon>Amphibia</taxon>
        <taxon>Batrachia</taxon>
        <taxon>Anura</taxon>
        <taxon>Neobatrachia</taxon>
        <taxon>Ranoidea</taxon>
        <taxon>Ranidae</taxon>
        <taxon>Staurois</taxon>
    </lineage>
</organism>
<proteinExistence type="predicted"/>
<dbReference type="Proteomes" id="UP001162483">
    <property type="component" value="Unassembled WGS sequence"/>
</dbReference>
<evidence type="ECO:0000313" key="3">
    <source>
        <dbReference type="Proteomes" id="UP001162483"/>
    </source>
</evidence>
<comment type="caution">
    <text evidence="2">The sequence shown here is derived from an EMBL/GenBank/DDBJ whole genome shotgun (WGS) entry which is preliminary data.</text>
</comment>
<feature type="region of interest" description="Disordered" evidence="1">
    <location>
        <begin position="16"/>
        <end position="56"/>
    </location>
</feature>